<evidence type="ECO:0000313" key="2">
    <source>
        <dbReference type="EMBL" id="KAA3674958.1"/>
    </source>
</evidence>
<name>A0A5J4NHZ2_9TREM</name>
<gene>
    <name evidence="2" type="ORF">DEA37_0011373</name>
</gene>
<accession>A0A5J4NHZ2</accession>
<feature type="non-terminal residue" evidence="2">
    <location>
        <position position="1"/>
    </location>
</feature>
<protein>
    <submittedName>
        <fullName evidence="2">Uncharacterized protein</fullName>
    </submittedName>
</protein>
<proteinExistence type="predicted"/>
<evidence type="ECO:0000313" key="3">
    <source>
        <dbReference type="Proteomes" id="UP000324629"/>
    </source>
</evidence>
<evidence type="ECO:0000256" key="1">
    <source>
        <dbReference type="SAM" id="MobiDB-lite"/>
    </source>
</evidence>
<feature type="compositionally biased region" description="Polar residues" evidence="1">
    <location>
        <begin position="87"/>
        <end position="100"/>
    </location>
</feature>
<reference evidence="2 3" key="1">
    <citation type="journal article" date="2019" name="Gigascience">
        <title>Whole-genome sequence of the oriental lung fluke Paragonimus westermani.</title>
        <authorList>
            <person name="Oey H."/>
            <person name="Zakrzewski M."/>
            <person name="Narain K."/>
            <person name="Devi K.R."/>
            <person name="Agatsuma T."/>
            <person name="Nawaratna S."/>
            <person name="Gobert G.N."/>
            <person name="Jones M.K."/>
            <person name="Ragan M.A."/>
            <person name="McManus D.P."/>
            <person name="Krause L."/>
        </authorList>
    </citation>
    <scope>NUCLEOTIDE SEQUENCE [LARGE SCALE GENOMIC DNA]</scope>
    <source>
        <strain evidence="2 3">IND2009</strain>
    </source>
</reference>
<comment type="caution">
    <text evidence="2">The sequence shown here is derived from an EMBL/GenBank/DDBJ whole genome shotgun (WGS) entry which is preliminary data.</text>
</comment>
<dbReference type="EMBL" id="QNGE01002806">
    <property type="protein sequence ID" value="KAA3674958.1"/>
    <property type="molecule type" value="Genomic_DNA"/>
</dbReference>
<keyword evidence="3" id="KW-1185">Reference proteome</keyword>
<dbReference type="Proteomes" id="UP000324629">
    <property type="component" value="Unassembled WGS sequence"/>
</dbReference>
<sequence>KLQRGQPRSYCFDQFCCVDKPRTSPSERYPLKYTRVPEVQSHFHAYNANSTWTAHGSDQTILRPSPPIFVQSQLRPSVRPFVPLSQSTPLAFRRPTQQPDTSKDNSETLYDEVHNSIYTTVNPLERNLRSKTLRDRIVTPGLTTPDGQKWMLAPSGQFYLPHSELPADKINRRDDHRLPEPPSEVNAWLIDLKNPNNSLQPQSTYQSIGTRTLNTISADERNGQFFAAPVQENKIQVQRENVTNTTEVGYQFVIDLDFRR</sequence>
<dbReference type="AlphaFoldDB" id="A0A5J4NHZ2"/>
<organism evidence="2 3">
    <name type="scientific">Paragonimus westermani</name>
    <dbReference type="NCBI Taxonomy" id="34504"/>
    <lineage>
        <taxon>Eukaryota</taxon>
        <taxon>Metazoa</taxon>
        <taxon>Spiralia</taxon>
        <taxon>Lophotrochozoa</taxon>
        <taxon>Platyhelminthes</taxon>
        <taxon>Trematoda</taxon>
        <taxon>Digenea</taxon>
        <taxon>Plagiorchiida</taxon>
        <taxon>Troglotremata</taxon>
        <taxon>Troglotrematidae</taxon>
        <taxon>Paragonimus</taxon>
    </lineage>
</organism>
<feature type="region of interest" description="Disordered" evidence="1">
    <location>
        <begin position="87"/>
        <end position="107"/>
    </location>
</feature>